<evidence type="ECO:0000256" key="2">
    <source>
        <dbReference type="ARBA" id="ARBA00022598"/>
    </source>
</evidence>
<dbReference type="Pfam" id="PF00364">
    <property type="entry name" value="Biotin_lipoyl"/>
    <property type="match status" value="1"/>
</dbReference>
<dbReference type="Pfam" id="PF21139">
    <property type="entry name" value="BT_MCC_alpha"/>
    <property type="match status" value="1"/>
</dbReference>
<reference evidence="13 16" key="2">
    <citation type="submission" date="2017-12" db="EMBL/GenBank/DDBJ databases">
        <title>Pharmacopeia of the Arctic Ocean.</title>
        <authorList>
            <person name="Collins E."/>
            <person name="Ducluzeau A.-L."/>
        </authorList>
    </citation>
    <scope>NUCLEOTIDE SEQUENCE [LARGE SCALE GENOMIC DNA]</scope>
    <source>
        <strain evidence="13 16">DSM 23325</strain>
    </source>
</reference>
<evidence type="ECO:0000259" key="11">
    <source>
        <dbReference type="PROSITE" id="PS50975"/>
    </source>
</evidence>
<dbReference type="EMBL" id="PJBV01000035">
    <property type="protein sequence ID" value="PKH37253.1"/>
    <property type="molecule type" value="Genomic_DNA"/>
</dbReference>
<evidence type="ECO:0000256" key="1">
    <source>
        <dbReference type="ARBA" id="ARBA00001953"/>
    </source>
</evidence>
<comment type="function">
    <text evidence="6">Component of a biotin-dependent acyl-CoA carboxylase complex. This subunit catalyzes the ATP-dependent carboxylation of the biotin carried by the biotin carboxyl carrier (BCC) domain, resulting in the formation of carboxyl biotin. When associated with the beta1 subunit AccD1, is involved in branched amino-acid catabolism with methylcrotonyl coenzyme A as the substrate.</text>
</comment>
<keyword evidence="16" id="KW-1185">Reference proteome</keyword>
<keyword evidence="5" id="KW-0092">Biotin</keyword>
<dbReference type="InterPro" id="IPR000089">
    <property type="entry name" value="Biotin_lipoyl"/>
</dbReference>
<evidence type="ECO:0000313" key="14">
    <source>
        <dbReference type="EMBL" id="SFA75455.1"/>
    </source>
</evidence>
<dbReference type="InterPro" id="IPR050856">
    <property type="entry name" value="Biotin_carboxylase_complex"/>
</dbReference>
<dbReference type="PROSITE" id="PS50979">
    <property type="entry name" value="BC"/>
    <property type="match status" value="1"/>
</dbReference>
<dbReference type="InterPro" id="IPR005482">
    <property type="entry name" value="Biotin_COase_C"/>
</dbReference>
<dbReference type="PROSITE" id="PS50975">
    <property type="entry name" value="ATP_GRASP"/>
    <property type="match status" value="1"/>
</dbReference>
<dbReference type="EMBL" id="FOKC01000001">
    <property type="protein sequence ID" value="SFA75455.1"/>
    <property type="molecule type" value="Genomic_DNA"/>
</dbReference>
<evidence type="ECO:0000256" key="7">
    <source>
        <dbReference type="ARBA" id="ARBA00065901"/>
    </source>
</evidence>
<name>A0A1I0VGG5_9ACTN</name>
<feature type="domain" description="Lipoyl-binding" evidence="10">
    <location>
        <begin position="580"/>
        <end position="656"/>
    </location>
</feature>
<evidence type="ECO:0000313" key="16">
    <source>
        <dbReference type="Proteomes" id="UP000233565"/>
    </source>
</evidence>
<dbReference type="InterPro" id="IPR011053">
    <property type="entry name" value="Single_hybrid_motif"/>
</dbReference>
<evidence type="ECO:0000256" key="4">
    <source>
        <dbReference type="ARBA" id="ARBA00022840"/>
    </source>
</evidence>
<dbReference type="AlphaFoldDB" id="A0A1I0VGG5"/>
<dbReference type="Pfam" id="PF02785">
    <property type="entry name" value="Biotin_carb_C"/>
    <property type="match status" value="1"/>
</dbReference>
<dbReference type="Gene3D" id="3.30.470.20">
    <property type="entry name" value="ATP-grasp fold, B domain"/>
    <property type="match status" value="1"/>
</dbReference>
<evidence type="ECO:0000313" key="15">
    <source>
        <dbReference type="Proteomes" id="UP000199113"/>
    </source>
</evidence>
<protein>
    <recommendedName>
        <fullName evidence="8">Biotin-dependent 3-methylcrotonyl-coenzyme A carboxylase alpha1 subunit</fullName>
    </recommendedName>
</protein>
<dbReference type="Gene3D" id="2.40.50.100">
    <property type="match status" value="1"/>
</dbReference>
<dbReference type="InterPro" id="IPR005481">
    <property type="entry name" value="BC-like_N"/>
</dbReference>
<dbReference type="SMART" id="SM00878">
    <property type="entry name" value="Biotin_carb_C"/>
    <property type="match status" value="1"/>
</dbReference>
<dbReference type="Proteomes" id="UP000233565">
    <property type="component" value="Unassembled WGS sequence"/>
</dbReference>
<dbReference type="FunFam" id="3.30.470.20:FF:000028">
    <property type="entry name" value="Methylcrotonoyl-CoA carboxylase subunit alpha, mitochondrial"/>
    <property type="match status" value="1"/>
</dbReference>
<dbReference type="InterPro" id="IPR011761">
    <property type="entry name" value="ATP-grasp"/>
</dbReference>
<dbReference type="PROSITE" id="PS00866">
    <property type="entry name" value="CPSASE_1"/>
    <property type="match status" value="1"/>
</dbReference>
<dbReference type="OrthoDB" id="3754062at2"/>
<dbReference type="PROSITE" id="PS00867">
    <property type="entry name" value="CPSASE_2"/>
    <property type="match status" value="1"/>
</dbReference>
<dbReference type="RefSeq" id="WP_091193145.1">
    <property type="nucleotide sequence ID" value="NZ_FOKC01000001.1"/>
</dbReference>
<feature type="domain" description="ATP-grasp" evidence="11">
    <location>
        <begin position="117"/>
        <end position="314"/>
    </location>
</feature>
<dbReference type="GO" id="GO:0005524">
    <property type="term" value="F:ATP binding"/>
    <property type="evidence" value="ECO:0007669"/>
    <property type="project" value="UniProtKB-UniRule"/>
</dbReference>
<dbReference type="PANTHER" id="PTHR18866">
    <property type="entry name" value="CARBOXYLASE:PYRUVATE/ACETYL-COA/PROPIONYL-COA CARBOXYLASE"/>
    <property type="match status" value="1"/>
</dbReference>
<dbReference type="InterPro" id="IPR011054">
    <property type="entry name" value="Rudment_hybrid_motif"/>
</dbReference>
<dbReference type="STRING" id="748909.SAMN05192575_101202"/>
<evidence type="ECO:0000256" key="5">
    <source>
        <dbReference type="ARBA" id="ARBA00023267"/>
    </source>
</evidence>
<dbReference type="Proteomes" id="UP000199113">
    <property type="component" value="Unassembled WGS sequence"/>
</dbReference>
<keyword evidence="4 9" id="KW-0067">ATP-binding</keyword>
<dbReference type="InterPro" id="IPR005479">
    <property type="entry name" value="CPAse_ATP-bd"/>
</dbReference>
<dbReference type="SUPFAM" id="SSF51230">
    <property type="entry name" value="Single hybrid motif"/>
    <property type="match status" value="1"/>
</dbReference>
<dbReference type="SUPFAM" id="SSF56059">
    <property type="entry name" value="Glutathione synthetase ATP-binding domain-like"/>
    <property type="match status" value="1"/>
</dbReference>
<evidence type="ECO:0000259" key="12">
    <source>
        <dbReference type="PROSITE" id="PS50979"/>
    </source>
</evidence>
<feature type="domain" description="Biotin carboxylation" evidence="12">
    <location>
        <begin position="1"/>
        <end position="443"/>
    </location>
</feature>
<dbReference type="Pfam" id="PF02786">
    <property type="entry name" value="CPSase_L_D2"/>
    <property type="match status" value="1"/>
</dbReference>
<keyword evidence="2" id="KW-0436">Ligase</keyword>
<gene>
    <name evidence="13" type="ORF">CXG46_17420</name>
    <name evidence="14" type="ORF">SAMN05192575_101202</name>
</gene>
<keyword evidence="3 9" id="KW-0547">Nucleotide-binding</keyword>
<evidence type="ECO:0000256" key="3">
    <source>
        <dbReference type="ARBA" id="ARBA00022741"/>
    </source>
</evidence>
<dbReference type="SUPFAM" id="SSF51246">
    <property type="entry name" value="Rudiment single hybrid motif"/>
    <property type="match status" value="1"/>
</dbReference>
<dbReference type="InterPro" id="IPR001882">
    <property type="entry name" value="Biotin_BS"/>
</dbReference>
<dbReference type="FunFam" id="2.40.50.100:FF:000003">
    <property type="entry name" value="Acetyl-CoA carboxylase biotin carboxyl carrier protein"/>
    <property type="match status" value="1"/>
</dbReference>
<dbReference type="PANTHER" id="PTHR18866:SF126">
    <property type="entry name" value="BIOTIN CARBOXYLASE"/>
    <property type="match status" value="1"/>
</dbReference>
<dbReference type="InterPro" id="IPR048429">
    <property type="entry name" value="MCC_alpha_BT"/>
</dbReference>
<evidence type="ECO:0000256" key="6">
    <source>
        <dbReference type="ARBA" id="ARBA00053351"/>
    </source>
</evidence>
<dbReference type="PROSITE" id="PS50968">
    <property type="entry name" value="BIOTINYL_LIPOYL"/>
    <property type="match status" value="1"/>
</dbReference>
<evidence type="ECO:0000256" key="9">
    <source>
        <dbReference type="PROSITE-ProRule" id="PRU00409"/>
    </source>
</evidence>
<dbReference type="Pfam" id="PF00289">
    <property type="entry name" value="Biotin_carb_N"/>
    <property type="match status" value="1"/>
</dbReference>
<dbReference type="GO" id="GO:0046872">
    <property type="term" value="F:metal ion binding"/>
    <property type="evidence" value="ECO:0007669"/>
    <property type="project" value="InterPro"/>
</dbReference>
<reference evidence="14" key="1">
    <citation type="submission" date="2016-10" db="EMBL/GenBank/DDBJ databases">
        <authorList>
            <person name="de Groot N.N."/>
        </authorList>
    </citation>
    <scope>NUCLEOTIDE SEQUENCE [LARGE SCALE GENOMIC DNA]</scope>
    <source>
        <strain evidence="14">CGMCC 1.10697</strain>
    </source>
</reference>
<dbReference type="InterPro" id="IPR011764">
    <property type="entry name" value="Biotin_carboxylation_dom"/>
</dbReference>
<dbReference type="CDD" id="cd06850">
    <property type="entry name" value="biotinyl_domain"/>
    <property type="match status" value="1"/>
</dbReference>
<organism evidence="14 15">
    <name type="scientific">Nocardioides alpinus</name>
    <dbReference type="NCBI Taxonomy" id="748909"/>
    <lineage>
        <taxon>Bacteria</taxon>
        <taxon>Bacillati</taxon>
        <taxon>Actinomycetota</taxon>
        <taxon>Actinomycetes</taxon>
        <taxon>Propionibacteriales</taxon>
        <taxon>Nocardioidaceae</taxon>
        <taxon>Nocardioides</taxon>
    </lineage>
</organism>
<accession>A0A1I0VGG5</accession>
<comment type="cofactor">
    <cofactor evidence="1">
        <name>biotin</name>
        <dbReference type="ChEBI" id="CHEBI:57586"/>
    </cofactor>
</comment>
<comment type="subunit">
    <text evidence="7">The biotin-dependent acyl-CoA carboxylase complex is composed of AccA1, which contains the biotin carboxylase (BC) and biotin carboxyl carrier protein (BCCP) domains, and AccD1, which contains the carboxyl transferase (CT) domain. The AccA1/AccD1 complex forms a dodecamer.</text>
</comment>
<dbReference type="GO" id="GO:0016874">
    <property type="term" value="F:ligase activity"/>
    <property type="evidence" value="ECO:0007669"/>
    <property type="project" value="UniProtKB-KW"/>
</dbReference>
<evidence type="ECO:0000259" key="10">
    <source>
        <dbReference type="PROSITE" id="PS50968"/>
    </source>
</evidence>
<dbReference type="InterPro" id="IPR016185">
    <property type="entry name" value="PreATP-grasp_dom_sf"/>
</dbReference>
<proteinExistence type="predicted"/>
<dbReference type="SUPFAM" id="SSF52440">
    <property type="entry name" value="PreATP-grasp domain"/>
    <property type="match status" value="1"/>
</dbReference>
<evidence type="ECO:0000313" key="13">
    <source>
        <dbReference type="EMBL" id="PKH37253.1"/>
    </source>
</evidence>
<dbReference type="PROSITE" id="PS00188">
    <property type="entry name" value="BIOTIN"/>
    <property type="match status" value="1"/>
</dbReference>
<evidence type="ECO:0000256" key="8">
    <source>
        <dbReference type="ARBA" id="ARBA00074050"/>
    </source>
</evidence>
<sequence length="660" mass="70949">MVLVANRGEIARRIFRTCRDMGISTAAVYSDADMDARHVAEADVAVRLPGVSPAETYLRPDLLVDAALRVNADAVHPGYGFLSENAGFARLCAENGLTFVGPPPDAIEAMGSKLAAKAIMASVGVPTLPWTDVTDLDTNTVRQAAEDLGYPLLVKASSGGGGRGMRTVLDPGDLLEAVAAAKREAAAAFSDATVFLERLVVSPRHVEVQVLADTYGAVAHLFERECSIQRRYQKIIEECPSPAVDEDLRERLGRDAVAAAKAVGYVGAGTVEFVMDGQGEYYFLEMNTRLQVEHPVTELVTGLDLVRLQLMVAQHEPLPAEVSNAVITGHAVEARLYAEDPLQQFLPQTGTLDTFDLGQVPGVRIDSGVEVGSSVSQYYDPMVAKVIAWAPDRQEAIRKLSAALANARIHGLVTNRDLLVRILRHPEFVAGHTDTGFLTRHPAVDLGRPLAGPDAQRLHAVVATLALVERKRAAASVQRTVPSGWRNNRSQPQTISFEAEEAQYRVAYVLDRGTVRAHVNDDDLPELAVSVLTPQRVVLEVDGLRETFHVEISGHGDSPTVHVDGRLGHTSFTRTPRFPSTASAAPGGSLMAPMPGTVARVLVAVGDDVAAGEPLLVLEAMKMEHTMTSPHQGVVREVTVEQGSAVHDGEVLVVIEENEN</sequence>